<dbReference type="Pfam" id="PF11738">
    <property type="entry name" value="DUF3298"/>
    <property type="match status" value="1"/>
</dbReference>
<dbReference type="eggNOG" id="COG0470">
    <property type="taxonomic scope" value="Bacteria"/>
</dbReference>
<proteinExistence type="predicted"/>
<dbReference type="Gene3D" id="3.40.50.10140">
    <property type="entry name" value="Toll/interleukin-1 receptor homology (TIR) domain"/>
    <property type="match status" value="1"/>
</dbReference>
<dbReference type="Pfam" id="PF13676">
    <property type="entry name" value="TIR_2"/>
    <property type="match status" value="1"/>
</dbReference>
<dbReference type="KEGG" id="nha:Nham_2095"/>
<dbReference type="AlphaFoldDB" id="Q1QLK5"/>
<keyword evidence="4" id="KW-1185">Reference proteome</keyword>
<name>Q1QLK5_NITHX</name>
<dbReference type="Gene3D" id="3.30.565.40">
    <property type="entry name" value="Fervidobacterium nodosum Rt17-B1 like"/>
    <property type="match status" value="1"/>
</dbReference>
<gene>
    <name evidence="3" type="ordered locus">Nham_2095</name>
</gene>
<dbReference type="Gene3D" id="3.90.640.20">
    <property type="entry name" value="Heat-shock cognate protein, ATPase"/>
    <property type="match status" value="1"/>
</dbReference>
<dbReference type="STRING" id="323097.Nham_2095"/>
<dbReference type="RefSeq" id="WP_011510571.1">
    <property type="nucleotide sequence ID" value="NC_007964.1"/>
</dbReference>
<dbReference type="SUPFAM" id="SSF52200">
    <property type="entry name" value="Toll/Interleukin receptor TIR domain"/>
    <property type="match status" value="1"/>
</dbReference>
<sequence>MKIFLGYPSERLSDARAIWDFLTNLGLTVWFDKEHVLVGEDWRAAREQAQDEADLVIHLISPEMQSRAGEVQREIKRSLDKAKDIPPGNLFLIPILVGGAAVPREIASYQYVEYKKGDWPYRVAKSIARKHEQLCSCGPEELTNYIKAQATAGGRIDLKIHDVDSVRDLQADYFKYRFSNRFFDFINAEISAHVLAAYYDARRREAEMPESPELRSTWQCSVREFYRSDDWVSLTFEHFFYSTGAAHGNQHTTTLNFAGENIGKWTINDLFDSESSNLKFLLDYVQLDLKRQLLVSGYEDISFLIDFNEYTSDSNLGWALLSNFNFDNRGLVLHFSPYDVLAYAFGSFEVRIPWDQIHDRISKEFESMPKLNLPQSSA</sequence>
<evidence type="ECO:0000259" key="2">
    <source>
        <dbReference type="Pfam" id="PF13676"/>
    </source>
</evidence>
<evidence type="ECO:0000259" key="1">
    <source>
        <dbReference type="Pfam" id="PF11738"/>
    </source>
</evidence>
<dbReference type="InterPro" id="IPR037126">
    <property type="entry name" value="PdaC/RsiV-like_sf"/>
</dbReference>
<reference evidence="3 4" key="1">
    <citation type="submission" date="2006-03" db="EMBL/GenBank/DDBJ databases">
        <title>Complete sequence of chromosome of Nitrobacter hamburgensis X14.</title>
        <authorList>
            <consortium name="US DOE Joint Genome Institute"/>
            <person name="Copeland A."/>
            <person name="Lucas S."/>
            <person name="Lapidus A."/>
            <person name="Barry K."/>
            <person name="Detter J.C."/>
            <person name="Glavina del Rio T."/>
            <person name="Hammon N."/>
            <person name="Israni S."/>
            <person name="Dalin E."/>
            <person name="Tice H."/>
            <person name="Pitluck S."/>
            <person name="Chain P."/>
            <person name="Malfatti S."/>
            <person name="Shin M."/>
            <person name="Vergez L."/>
            <person name="Schmutz J."/>
            <person name="Larimer F."/>
            <person name="Land M."/>
            <person name="Hauser L."/>
            <person name="Kyrpides N."/>
            <person name="Ivanova N."/>
            <person name="Ward B."/>
            <person name="Arp D."/>
            <person name="Klotz M."/>
            <person name="Stein L."/>
            <person name="O'Mullan G."/>
            <person name="Starkenburg S."/>
            <person name="Sayavedra L."/>
            <person name="Poret-Peterson A.T."/>
            <person name="Gentry M.E."/>
            <person name="Bruce D."/>
            <person name="Richardson P."/>
        </authorList>
    </citation>
    <scope>NUCLEOTIDE SEQUENCE [LARGE SCALE GENOMIC DNA]</scope>
    <source>
        <strain evidence="4">DSM 10229 / NCIMB 13809 / X14</strain>
    </source>
</reference>
<feature type="domain" description="TIR" evidence="2">
    <location>
        <begin position="3"/>
        <end position="118"/>
    </location>
</feature>
<dbReference type="GO" id="GO:0007165">
    <property type="term" value="P:signal transduction"/>
    <property type="evidence" value="ECO:0007669"/>
    <property type="project" value="InterPro"/>
</dbReference>
<evidence type="ECO:0000313" key="4">
    <source>
        <dbReference type="Proteomes" id="UP000001953"/>
    </source>
</evidence>
<protein>
    <recommendedName>
        <fullName evidence="5">TIR domain-containing protein</fullName>
    </recommendedName>
</protein>
<feature type="domain" description="DUF3298" evidence="1">
    <location>
        <begin position="268"/>
        <end position="355"/>
    </location>
</feature>
<dbReference type="InterPro" id="IPR021729">
    <property type="entry name" value="DUF3298"/>
</dbReference>
<dbReference type="HOGENOM" id="CLU_729079_0_0_5"/>
<dbReference type="InterPro" id="IPR000157">
    <property type="entry name" value="TIR_dom"/>
</dbReference>
<organism evidence="3 4">
    <name type="scientific">Nitrobacter hamburgensis (strain DSM 10229 / NCIMB 13809 / X14)</name>
    <dbReference type="NCBI Taxonomy" id="323097"/>
    <lineage>
        <taxon>Bacteria</taxon>
        <taxon>Pseudomonadati</taxon>
        <taxon>Pseudomonadota</taxon>
        <taxon>Alphaproteobacteria</taxon>
        <taxon>Hyphomicrobiales</taxon>
        <taxon>Nitrobacteraceae</taxon>
        <taxon>Nitrobacter</taxon>
    </lineage>
</organism>
<evidence type="ECO:0000313" key="3">
    <source>
        <dbReference type="EMBL" id="ABE62892.1"/>
    </source>
</evidence>
<dbReference type="EMBL" id="CP000319">
    <property type="protein sequence ID" value="ABE62892.1"/>
    <property type="molecule type" value="Genomic_DNA"/>
</dbReference>
<accession>Q1QLK5</accession>
<dbReference type="InterPro" id="IPR035897">
    <property type="entry name" value="Toll_tir_struct_dom_sf"/>
</dbReference>
<evidence type="ECO:0008006" key="5">
    <source>
        <dbReference type="Google" id="ProtNLM"/>
    </source>
</evidence>
<dbReference type="OrthoDB" id="122332at2"/>
<dbReference type="Proteomes" id="UP000001953">
    <property type="component" value="Chromosome"/>
</dbReference>